<dbReference type="Proteomes" id="UP000238479">
    <property type="component" value="Chromosome 3"/>
</dbReference>
<organism evidence="1 2">
    <name type="scientific">Rosa chinensis</name>
    <name type="common">China rose</name>
    <dbReference type="NCBI Taxonomy" id="74649"/>
    <lineage>
        <taxon>Eukaryota</taxon>
        <taxon>Viridiplantae</taxon>
        <taxon>Streptophyta</taxon>
        <taxon>Embryophyta</taxon>
        <taxon>Tracheophyta</taxon>
        <taxon>Spermatophyta</taxon>
        <taxon>Magnoliopsida</taxon>
        <taxon>eudicotyledons</taxon>
        <taxon>Gunneridae</taxon>
        <taxon>Pentapetalae</taxon>
        <taxon>rosids</taxon>
        <taxon>fabids</taxon>
        <taxon>Rosales</taxon>
        <taxon>Rosaceae</taxon>
        <taxon>Rosoideae</taxon>
        <taxon>Rosoideae incertae sedis</taxon>
        <taxon>Rosa</taxon>
    </lineage>
</organism>
<dbReference type="EMBL" id="PDCK01000041">
    <property type="protein sequence ID" value="PRQ43422.1"/>
    <property type="molecule type" value="Genomic_DNA"/>
</dbReference>
<proteinExistence type="predicted"/>
<reference evidence="1 2" key="1">
    <citation type="journal article" date="2018" name="Nat. Genet.">
        <title>The Rosa genome provides new insights in the design of modern roses.</title>
        <authorList>
            <person name="Bendahmane M."/>
        </authorList>
    </citation>
    <scope>NUCLEOTIDE SEQUENCE [LARGE SCALE GENOMIC DNA]</scope>
    <source>
        <strain evidence="2">cv. Old Blush</strain>
    </source>
</reference>
<accession>A0A2P6RAH0</accession>
<dbReference type="Gramene" id="PRQ43422">
    <property type="protein sequence ID" value="PRQ43422"/>
    <property type="gene ID" value="RchiOBHm_Chr3g0468301"/>
</dbReference>
<dbReference type="AlphaFoldDB" id="A0A2P6RAH0"/>
<keyword evidence="2" id="KW-1185">Reference proteome</keyword>
<evidence type="ECO:0000313" key="2">
    <source>
        <dbReference type="Proteomes" id="UP000238479"/>
    </source>
</evidence>
<gene>
    <name evidence="1" type="ORF">RchiOBHm_Chr3g0468301</name>
</gene>
<protein>
    <submittedName>
        <fullName evidence="1">Uncharacterized protein</fullName>
    </submittedName>
</protein>
<sequence length="51" mass="6117">MTCGEIHIHIQDKELASEYMYSFRHCFFNQVINLWFSQLPKVLNLSLFNLP</sequence>
<evidence type="ECO:0000313" key="1">
    <source>
        <dbReference type="EMBL" id="PRQ43422.1"/>
    </source>
</evidence>
<comment type="caution">
    <text evidence="1">The sequence shown here is derived from an EMBL/GenBank/DDBJ whole genome shotgun (WGS) entry which is preliminary data.</text>
</comment>
<name>A0A2P6RAH0_ROSCH</name>